<comment type="similarity">
    <text evidence="1">Belongs to the eIF-2-beta/eIF-5 family.</text>
</comment>
<evidence type="ECO:0000256" key="3">
    <source>
        <dbReference type="ARBA" id="ARBA00022917"/>
    </source>
</evidence>
<dbReference type="SUPFAM" id="SSF75689">
    <property type="entry name" value="Zinc-binding domain of translation initiation factor 2 beta"/>
    <property type="match status" value="1"/>
</dbReference>
<accession>A0A9W9NI89</accession>
<dbReference type="GO" id="GO:0005850">
    <property type="term" value="C:eukaryotic translation initiation factor 2 complex"/>
    <property type="evidence" value="ECO:0007669"/>
    <property type="project" value="TreeGrafter"/>
</dbReference>
<dbReference type="RefSeq" id="XP_058327131.1">
    <property type="nucleotide sequence ID" value="XM_058478801.1"/>
</dbReference>
<comment type="caution">
    <text evidence="6">The sequence shown here is derived from an EMBL/GenBank/DDBJ whole genome shotgun (WGS) entry which is preliminary data.</text>
</comment>
<evidence type="ECO:0000259" key="5">
    <source>
        <dbReference type="SMART" id="SM00653"/>
    </source>
</evidence>
<keyword evidence="7" id="KW-1185">Reference proteome</keyword>
<feature type="compositionally biased region" description="Low complexity" evidence="4">
    <location>
        <begin position="26"/>
        <end position="48"/>
    </location>
</feature>
<dbReference type="InterPro" id="IPR045196">
    <property type="entry name" value="IF2/IF5"/>
</dbReference>
<gene>
    <name evidence="6" type="ORF">N7468_009505</name>
</gene>
<proteinExistence type="inferred from homology"/>
<dbReference type="SUPFAM" id="SSF100966">
    <property type="entry name" value="Translation initiation factor 2 beta, aIF2beta, N-terminal domain"/>
    <property type="match status" value="1"/>
</dbReference>
<organism evidence="6 7">
    <name type="scientific">Penicillium chermesinum</name>
    <dbReference type="NCBI Taxonomy" id="63820"/>
    <lineage>
        <taxon>Eukaryota</taxon>
        <taxon>Fungi</taxon>
        <taxon>Dikarya</taxon>
        <taxon>Ascomycota</taxon>
        <taxon>Pezizomycotina</taxon>
        <taxon>Eurotiomycetes</taxon>
        <taxon>Eurotiomycetidae</taxon>
        <taxon>Eurotiales</taxon>
        <taxon>Aspergillaceae</taxon>
        <taxon>Penicillium</taxon>
    </lineage>
</organism>
<dbReference type="InterPro" id="IPR016190">
    <property type="entry name" value="Transl_init_fac_IF2/IF5_Zn-bd"/>
</dbReference>
<evidence type="ECO:0000256" key="4">
    <source>
        <dbReference type="SAM" id="MobiDB-lite"/>
    </source>
</evidence>
<dbReference type="GO" id="GO:0003729">
    <property type="term" value="F:mRNA binding"/>
    <property type="evidence" value="ECO:0007669"/>
    <property type="project" value="TreeGrafter"/>
</dbReference>
<evidence type="ECO:0000256" key="2">
    <source>
        <dbReference type="ARBA" id="ARBA00022540"/>
    </source>
</evidence>
<name>A0A9W9NI89_9EURO</name>
<reference evidence="6" key="1">
    <citation type="submission" date="2022-11" db="EMBL/GenBank/DDBJ databases">
        <authorList>
            <person name="Petersen C."/>
        </authorList>
    </citation>
    <scope>NUCLEOTIDE SEQUENCE</scope>
    <source>
        <strain evidence="6">IBT 19713</strain>
    </source>
</reference>
<feature type="compositionally biased region" description="Acidic residues" evidence="4">
    <location>
        <begin position="117"/>
        <end position="134"/>
    </location>
</feature>
<dbReference type="AlphaFoldDB" id="A0A9W9NI89"/>
<dbReference type="InterPro" id="IPR002735">
    <property type="entry name" value="Transl_init_fac_IF2/IF5_dom"/>
</dbReference>
<dbReference type="InterPro" id="IPR016189">
    <property type="entry name" value="Transl_init_fac_IF2/IF5_N"/>
</dbReference>
<evidence type="ECO:0000256" key="1">
    <source>
        <dbReference type="ARBA" id="ARBA00010397"/>
    </source>
</evidence>
<dbReference type="SMART" id="SM00653">
    <property type="entry name" value="eIF2B_5"/>
    <property type="match status" value="1"/>
</dbReference>
<dbReference type="PANTHER" id="PTHR23001">
    <property type="entry name" value="EUKARYOTIC TRANSLATION INITIATION FACTOR"/>
    <property type="match status" value="1"/>
</dbReference>
<dbReference type="EMBL" id="JAPQKS010000007">
    <property type="protein sequence ID" value="KAJ5220301.1"/>
    <property type="molecule type" value="Genomic_DNA"/>
</dbReference>
<feature type="region of interest" description="Disordered" evidence="4">
    <location>
        <begin position="1"/>
        <end position="141"/>
    </location>
</feature>
<protein>
    <submittedName>
        <fullName evidence="6">Eukaryotic translation initiation factor 2 beta subunit</fullName>
    </submittedName>
</protein>
<feature type="domain" description="Translation initiation factor IF2/IF5" evidence="5">
    <location>
        <begin position="174"/>
        <end position="284"/>
    </location>
</feature>
<dbReference type="FunFam" id="3.30.30.170:FF:000001">
    <property type="entry name" value="Eukaryotic translation initiation factor 2 subunit"/>
    <property type="match status" value="1"/>
</dbReference>
<evidence type="ECO:0000313" key="6">
    <source>
        <dbReference type="EMBL" id="KAJ5220301.1"/>
    </source>
</evidence>
<dbReference type="Pfam" id="PF01873">
    <property type="entry name" value="eIF-5_eIF-2B"/>
    <property type="match status" value="1"/>
</dbReference>
<feature type="compositionally biased region" description="Basic and acidic residues" evidence="4">
    <location>
        <begin position="1"/>
        <end position="10"/>
    </location>
</feature>
<reference evidence="6" key="2">
    <citation type="journal article" date="2023" name="IMA Fungus">
        <title>Comparative genomic study of the Penicillium genus elucidates a diverse pangenome and 15 lateral gene transfer events.</title>
        <authorList>
            <person name="Petersen C."/>
            <person name="Sorensen T."/>
            <person name="Nielsen M.R."/>
            <person name="Sondergaard T.E."/>
            <person name="Sorensen J.L."/>
            <person name="Fitzpatrick D.A."/>
            <person name="Frisvad J.C."/>
            <person name="Nielsen K.L."/>
        </authorList>
    </citation>
    <scope>NUCLEOTIDE SEQUENCE</scope>
    <source>
        <strain evidence="6">IBT 19713</strain>
    </source>
</reference>
<evidence type="ECO:0000313" key="7">
    <source>
        <dbReference type="Proteomes" id="UP001150941"/>
    </source>
</evidence>
<keyword evidence="3" id="KW-0648">Protein biosynthesis</keyword>
<dbReference type="GO" id="GO:0031369">
    <property type="term" value="F:translation initiation factor binding"/>
    <property type="evidence" value="ECO:0007669"/>
    <property type="project" value="TreeGrafter"/>
</dbReference>
<sequence>MADTEVEAKSQRKSVAFTEGDVITDTNGEVTEGANGNAAAGTRNAINTPTKDRLTSATVTTDKDVDEVTEMFKGLSKKKKSKKSKDTEEGEEGETPAGDAEPPDTGDFDSKLAEAGLDNDEGQPEEEPVPEGDPELGTGIWNQSSTQQIPYSLLISRFFNLIQSHHPDMLASGTKSYKIPPPQMLREGNRKTVFANIQDISRRMKRSPEHLIAYLFAELGTSGSVDGSGRLIIKGRFVQRAIESVLRRYIVEYVTCKTCRSPDTELNKGENRLYFCTCLSCGSRRSVATIKTGFRGQVGRRKRTG</sequence>
<dbReference type="PANTHER" id="PTHR23001:SF3">
    <property type="entry name" value="EUKARYOTIC TRANSLATION INITIATION FACTOR 2 SUBUNIT 2"/>
    <property type="match status" value="1"/>
</dbReference>
<dbReference type="GeneID" id="83206104"/>
<keyword evidence="2 6" id="KW-0396">Initiation factor</keyword>
<dbReference type="GO" id="GO:0003743">
    <property type="term" value="F:translation initiation factor activity"/>
    <property type="evidence" value="ECO:0007669"/>
    <property type="project" value="UniProtKB-KW"/>
</dbReference>
<dbReference type="Gene3D" id="3.30.30.170">
    <property type="match status" value="1"/>
</dbReference>
<dbReference type="Proteomes" id="UP001150941">
    <property type="component" value="Unassembled WGS sequence"/>
</dbReference>
<dbReference type="GO" id="GO:0001731">
    <property type="term" value="P:formation of translation preinitiation complex"/>
    <property type="evidence" value="ECO:0007669"/>
    <property type="project" value="TreeGrafter"/>
</dbReference>
<dbReference type="OrthoDB" id="10255414at2759"/>